<dbReference type="InterPro" id="IPR048551">
    <property type="entry name" value="DACNV"/>
</dbReference>
<sequence length="385" mass="42985">MSKRLPYPRELFSTIFNLSDDPSDVNDALLQTLLDTVFFASLMPEEGEAVPIGVVYEHEVALERVYDDGSQAWLVWRIQEFDFNAINLKKMAHGVEYGRDLVVVAPRGNQLKITALARRAAFTDGGAVLRVAAPRPGVLVLEGRAGQLCGRYNPGAESLSDDVAVLWEEGLVSQALTKCGMDHHRWMLTEMLRHARVARAGAIFYCMNARYVMDPGQDRLTYQFQSPSDFGELVKRERRLLFEGVAAAQTDGHYSPEELERRDQVNDEFDGARRNSIATAEMLGRLAANDGAVLIEPGFHVVGSGFFARKNLDEKVPNPRWCRDAAGTQRIEREHRGGARHAAGFRFAWENKGCVVFIVSSDGPVTCALRDEQDLLAWSVQLQET</sequence>
<name>A0ABT6NKG0_9BACT</name>
<proteinExistence type="predicted"/>
<accession>A0ABT6NKG0</accession>
<dbReference type="Proteomes" id="UP001160301">
    <property type="component" value="Unassembled WGS sequence"/>
</dbReference>
<dbReference type="RefSeq" id="WP_136967283.1">
    <property type="nucleotide sequence ID" value="NZ_JARZHI010000003.1"/>
</dbReference>
<evidence type="ECO:0000313" key="2">
    <source>
        <dbReference type="EMBL" id="MDI1428804.1"/>
    </source>
</evidence>
<keyword evidence="3" id="KW-1185">Reference proteome</keyword>
<protein>
    <recommendedName>
        <fullName evidence="1">Probable sensor domain-containing protein</fullName>
    </recommendedName>
</protein>
<feature type="domain" description="Probable sensor" evidence="1">
    <location>
        <begin position="27"/>
        <end position="114"/>
    </location>
</feature>
<dbReference type="EMBL" id="JARZHI010000003">
    <property type="protein sequence ID" value="MDI1428804.1"/>
    <property type="molecule type" value="Genomic_DNA"/>
</dbReference>
<dbReference type="Pfam" id="PF21751">
    <property type="entry name" value="DACNV"/>
    <property type="match status" value="1"/>
</dbReference>
<gene>
    <name evidence="2" type="ORF">QHF89_04840</name>
</gene>
<reference evidence="2 3" key="1">
    <citation type="submission" date="2023-04" db="EMBL/GenBank/DDBJ databases">
        <title>The genome sequence of Polyangium sorediatum DSM14670.</title>
        <authorList>
            <person name="Zhang X."/>
        </authorList>
    </citation>
    <scope>NUCLEOTIDE SEQUENCE [LARGE SCALE GENOMIC DNA]</scope>
    <source>
        <strain evidence="2 3">DSM 14670</strain>
    </source>
</reference>
<evidence type="ECO:0000313" key="3">
    <source>
        <dbReference type="Proteomes" id="UP001160301"/>
    </source>
</evidence>
<comment type="caution">
    <text evidence="2">The sequence shown here is derived from an EMBL/GenBank/DDBJ whole genome shotgun (WGS) entry which is preliminary data.</text>
</comment>
<evidence type="ECO:0000259" key="1">
    <source>
        <dbReference type="Pfam" id="PF21751"/>
    </source>
</evidence>
<organism evidence="2 3">
    <name type="scientific">Polyangium sorediatum</name>
    <dbReference type="NCBI Taxonomy" id="889274"/>
    <lineage>
        <taxon>Bacteria</taxon>
        <taxon>Pseudomonadati</taxon>
        <taxon>Myxococcota</taxon>
        <taxon>Polyangia</taxon>
        <taxon>Polyangiales</taxon>
        <taxon>Polyangiaceae</taxon>
        <taxon>Polyangium</taxon>
    </lineage>
</organism>